<dbReference type="AlphaFoldDB" id="A0A016SR93"/>
<keyword evidence="2" id="KW-1185">Reference proteome</keyword>
<dbReference type="EMBL" id="JARK01001525">
    <property type="protein sequence ID" value="EYB92897.1"/>
    <property type="molecule type" value="Genomic_DNA"/>
</dbReference>
<gene>
    <name evidence="1" type="primary">Acey_s0189.g1221</name>
    <name evidence="1" type="ORF">Y032_0189g1221</name>
</gene>
<proteinExistence type="predicted"/>
<accession>A0A016SR93</accession>
<organism evidence="1 2">
    <name type="scientific">Ancylostoma ceylanicum</name>
    <dbReference type="NCBI Taxonomy" id="53326"/>
    <lineage>
        <taxon>Eukaryota</taxon>
        <taxon>Metazoa</taxon>
        <taxon>Ecdysozoa</taxon>
        <taxon>Nematoda</taxon>
        <taxon>Chromadorea</taxon>
        <taxon>Rhabditida</taxon>
        <taxon>Rhabditina</taxon>
        <taxon>Rhabditomorpha</taxon>
        <taxon>Strongyloidea</taxon>
        <taxon>Ancylostomatidae</taxon>
        <taxon>Ancylostomatinae</taxon>
        <taxon>Ancylostoma</taxon>
    </lineage>
</organism>
<reference evidence="2" key="1">
    <citation type="journal article" date="2015" name="Nat. Genet.">
        <title>The genome and transcriptome of the zoonotic hookworm Ancylostoma ceylanicum identify infection-specific gene families.</title>
        <authorList>
            <person name="Schwarz E.M."/>
            <person name="Hu Y."/>
            <person name="Antoshechkin I."/>
            <person name="Miller M.M."/>
            <person name="Sternberg P.W."/>
            <person name="Aroian R.V."/>
        </authorList>
    </citation>
    <scope>NUCLEOTIDE SEQUENCE</scope>
    <source>
        <strain evidence="2">HY135</strain>
    </source>
</reference>
<name>A0A016SR93_9BILA</name>
<dbReference type="Proteomes" id="UP000024635">
    <property type="component" value="Unassembled WGS sequence"/>
</dbReference>
<sequence length="166" mass="18564">MMFCWIAEWIKASGSGHIAALFSFPRSNILDTAPRISDWFAFVTTEERVSRIAARSFVISSQVQWVVCRWLRTSRAVGICECTNIHSFLNALYVRNLKVVNVQKMEDLVVMYSELQTAVDKVRDRGAALLGTDTEALHPGPGVSARGRRAAVPPLVYGRLEFTVCN</sequence>
<evidence type="ECO:0000313" key="2">
    <source>
        <dbReference type="Proteomes" id="UP000024635"/>
    </source>
</evidence>
<protein>
    <submittedName>
        <fullName evidence="1">Uncharacterized protein</fullName>
    </submittedName>
</protein>
<evidence type="ECO:0000313" key="1">
    <source>
        <dbReference type="EMBL" id="EYB92897.1"/>
    </source>
</evidence>
<comment type="caution">
    <text evidence="1">The sequence shown here is derived from an EMBL/GenBank/DDBJ whole genome shotgun (WGS) entry which is preliminary data.</text>
</comment>